<dbReference type="OrthoDB" id="6690766at2759"/>
<dbReference type="SMART" id="SM00355">
    <property type="entry name" value="ZnF_C2H2"/>
    <property type="match status" value="7"/>
</dbReference>
<dbReference type="OMA" id="HREIHIK"/>
<accession>D6WVP6</accession>
<feature type="compositionally biased region" description="Polar residues" evidence="6">
    <location>
        <begin position="172"/>
        <end position="185"/>
    </location>
</feature>
<organism evidence="8 9">
    <name type="scientific">Tribolium castaneum</name>
    <name type="common">Red flour beetle</name>
    <dbReference type="NCBI Taxonomy" id="7070"/>
    <lineage>
        <taxon>Eukaryota</taxon>
        <taxon>Metazoa</taxon>
        <taxon>Ecdysozoa</taxon>
        <taxon>Arthropoda</taxon>
        <taxon>Hexapoda</taxon>
        <taxon>Insecta</taxon>
        <taxon>Pterygota</taxon>
        <taxon>Neoptera</taxon>
        <taxon>Endopterygota</taxon>
        <taxon>Coleoptera</taxon>
        <taxon>Polyphaga</taxon>
        <taxon>Cucujiformia</taxon>
        <taxon>Tenebrionidae</taxon>
        <taxon>Tenebrionidae incertae sedis</taxon>
        <taxon>Tribolium</taxon>
    </lineage>
</organism>
<evidence type="ECO:0000256" key="5">
    <source>
        <dbReference type="PROSITE-ProRule" id="PRU00042"/>
    </source>
</evidence>
<feature type="region of interest" description="Disordered" evidence="6">
    <location>
        <begin position="196"/>
        <end position="219"/>
    </location>
</feature>
<evidence type="ECO:0000313" key="9">
    <source>
        <dbReference type="Proteomes" id="UP000007266"/>
    </source>
</evidence>
<reference evidence="8 9" key="1">
    <citation type="journal article" date="2008" name="Nature">
        <title>The genome of the model beetle and pest Tribolium castaneum.</title>
        <authorList>
            <consortium name="Tribolium Genome Sequencing Consortium"/>
            <person name="Richards S."/>
            <person name="Gibbs R.A."/>
            <person name="Weinstock G.M."/>
            <person name="Brown S.J."/>
            <person name="Denell R."/>
            <person name="Beeman R.W."/>
            <person name="Gibbs R."/>
            <person name="Beeman R.W."/>
            <person name="Brown S.J."/>
            <person name="Bucher G."/>
            <person name="Friedrich M."/>
            <person name="Grimmelikhuijzen C.J."/>
            <person name="Klingler M."/>
            <person name="Lorenzen M."/>
            <person name="Richards S."/>
            <person name="Roth S."/>
            <person name="Schroder R."/>
            <person name="Tautz D."/>
            <person name="Zdobnov E.M."/>
            <person name="Muzny D."/>
            <person name="Gibbs R.A."/>
            <person name="Weinstock G.M."/>
            <person name="Attaway T."/>
            <person name="Bell S."/>
            <person name="Buhay C.J."/>
            <person name="Chandrabose M.N."/>
            <person name="Chavez D."/>
            <person name="Clerk-Blankenburg K.P."/>
            <person name="Cree A."/>
            <person name="Dao M."/>
            <person name="Davis C."/>
            <person name="Chacko J."/>
            <person name="Dinh H."/>
            <person name="Dugan-Rocha S."/>
            <person name="Fowler G."/>
            <person name="Garner T.T."/>
            <person name="Garnes J."/>
            <person name="Gnirke A."/>
            <person name="Hawes A."/>
            <person name="Hernandez J."/>
            <person name="Hines S."/>
            <person name="Holder M."/>
            <person name="Hume J."/>
            <person name="Jhangiani S.N."/>
            <person name="Joshi V."/>
            <person name="Khan Z.M."/>
            <person name="Jackson L."/>
            <person name="Kovar C."/>
            <person name="Kowis A."/>
            <person name="Lee S."/>
            <person name="Lewis L.R."/>
            <person name="Margolis J."/>
            <person name="Morgan M."/>
            <person name="Nazareth L.V."/>
            <person name="Nguyen N."/>
            <person name="Okwuonu G."/>
            <person name="Parker D."/>
            <person name="Richards S."/>
            <person name="Ruiz S.J."/>
            <person name="Santibanez J."/>
            <person name="Savard J."/>
            <person name="Scherer S.E."/>
            <person name="Schneider B."/>
            <person name="Sodergren E."/>
            <person name="Tautz D."/>
            <person name="Vattahil S."/>
            <person name="Villasana D."/>
            <person name="White C.S."/>
            <person name="Wright R."/>
            <person name="Park Y."/>
            <person name="Beeman R.W."/>
            <person name="Lord J."/>
            <person name="Oppert B."/>
            <person name="Lorenzen M."/>
            <person name="Brown S."/>
            <person name="Wang L."/>
            <person name="Savard J."/>
            <person name="Tautz D."/>
            <person name="Richards S."/>
            <person name="Weinstock G."/>
            <person name="Gibbs R.A."/>
            <person name="Liu Y."/>
            <person name="Worley K."/>
            <person name="Weinstock G."/>
            <person name="Elsik C.G."/>
            <person name="Reese J.T."/>
            <person name="Elhaik E."/>
            <person name="Landan G."/>
            <person name="Graur D."/>
            <person name="Arensburger P."/>
            <person name="Atkinson P."/>
            <person name="Beeman R.W."/>
            <person name="Beidler J."/>
            <person name="Brown S.J."/>
            <person name="Demuth J.P."/>
            <person name="Drury D.W."/>
            <person name="Du Y.Z."/>
            <person name="Fujiwara H."/>
            <person name="Lorenzen M."/>
            <person name="Maselli V."/>
            <person name="Osanai M."/>
            <person name="Park Y."/>
            <person name="Robertson H.M."/>
            <person name="Tu Z."/>
            <person name="Wang J.J."/>
            <person name="Wang S."/>
            <person name="Richards S."/>
            <person name="Song H."/>
            <person name="Zhang L."/>
            <person name="Sodergren E."/>
            <person name="Werner D."/>
            <person name="Stanke M."/>
            <person name="Morgenstern B."/>
            <person name="Solovyev V."/>
            <person name="Kosarev P."/>
            <person name="Brown G."/>
            <person name="Chen H.C."/>
            <person name="Ermolaeva O."/>
            <person name="Hlavina W."/>
            <person name="Kapustin Y."/>
            <person name="Kiryutin B."/>
            <person name="Kitts P."/>
            <person name="Maglott D."/>
            <person name="Pruitt K."/>
            <person name="Sapojnikov V."/>
            <person name="Souvorov A."/>
            <person name="Mackey A.J."/>
            <person name="Waterhouse R.M."/>
            <person name="Wyder S."/>
            <person name="Zdobnov E.M."/>
            <person name="Zdobnov E.M."/>
            <person name="Wyder S."/>
            <person name="Kriventseva E.V."/>
            <person name="Kadowaki T."/>
            <person name="Bork P."/>
            <person name="Aranda M."/>
            <person name="Bao R."/>
            <person name="Beermann A."/>
            <person name="Berns N."/>
            <person name="Bolognesi R."/>
            <person name="Bonneton F."/>
            <person name="Bopp D."/>
            <person name="Brown S.J."/>
            <person name="Bucher G."/>
            <person name="Butts T."/>
            <person name="Chaumot A."/>
            <person name="Denell R.E."/>
            <person name="Ferrier D.E."/>
            <person name="Friedrich M."/>
            <person name="Gordon C.M."/>
            <person name="Jindra M."/>
            <person name="Klingler M."/>
            <person name="Lan Q."/>
            <person name="Lattorff H.M."/>
            <person name="Laudet V."/>
            <person name="von Levetsow C."/>
            <person name="Liu Z."/>
            <person name="Lutz R."/>
            <person name="Lynch J.A."/>
            <person name="da Fonseca R.N."/>
            <person name="Posnien N."/>
            <person name="Reuter R."/>
            <person name="Roth S."/>
            <person name="Savard J."/>
            <person name="Schinko J.B."/>
            <person name="Schmitt C."/>
            <person name="Schoppmeier M."/>
            <person name="Schroder R."/>
            <person name="Shippy T.D."/>
            <person name="Simonnet F."/>
            <person name="Marques-Souza H."/>
            <person name="Tautz D."/>
            <person name="Tomoyasu Y."/>
            <person name="Trauner J."/>
            <person name="Van der Zee M."/>
            <person name="Vervoort M."/>
            <person name="Wittkopp N."/>
            <person name="Wimmer E.A."/>
            <person name="Yang X."/>
            <person name="Jones A.K."/>
            <person name="Sattelle D.B."/>
            <person name="Ebert P.R."/>
            <person name="Nelson D."/>
            <person name="Scott J.G."/>
            <person name="Beeman R.W."/>
            <person name="Muthukrishnan S."/>
            <person name="Kramer K.J."/>
            <person name="Arakane Y."/>
            <person name="Beeman R.W."/>
            <person name="Zhu Q."/>
            <person name="Hogenkamp D."/>
            <person name="Dixit R."/>
            <person name="Oppert B."/>
            <person name="Jiang H."/>
            <person name="Zou Z."/>
            <person name="Marshall J."/>
            <person name="Elpidina E."/>
            <person name="Vinokurov K."/>
            <person name="Oppert C."/>
            <person name="Zou Z."/>
            <person name="Evans J."/>
            <person name="Lu Z."/>
            <person name="Zhao P."/>
            <person name="Sumathipala N."/>
            <person name="Altincicek B."/>
            <person name="Vilcinskas A."/>
            <person name="Williams M."/>
            <person name="Hultmark D."/>
            <person name="Hetru C."/>
            <person name="Jiang H."/>
            <person name="Grimmelikhuijzen C.J."/>
            <person name="Hauser F."/>
            <person name="Cazzamali G."/>
            <person name="Williamson M."/>
            <person name="Park Y."/>
            <person name="Li B."/>
            <person name="Tanaka Y."/>
            <person name="Predel R."/>
            <person name="Neupert S."/>
            <person name="Schachtner J."/>
            <person name="Verleyen P."/>
            <person name="Raible F."/>
            <person name="Bork P."/>
            <person name="Friedrich M."/>
            <person name="Walden K.K."/>
            <person name="Robertson H.M."/>
            <person name="Angeli S."/>
            <person name="Foret S."/>
            <person name="Bucher G."/>
            <person name="Schuetz S."/>
            <person name="Maleszka R."/>
            <person name="Wimmer E.A."/>
            <person name="Beeman R.W."/>
            <person name="Lorenzen M."/>
            <person name="Tomoyasu Y."/>
            <person name="Miller S.C."/>
            <person name="Grossmann D."/>
            <person name="Bucher G."/>
        </authorList>
    </citation>
    <scope>NUCLEOTIDE SEQUENCE [LARGE SCALE GENOMIC DNA]</scope>
    <source>
        <strain evidence="8 9">Georgia GA2</strain>
    </source>
</reference>
<evidence type="ECO:0000256" key="4">
    <source>
        <dbReference type="ARBA" id="ARBA00022833"/>
    </source>
</evidence>
<evidence type="ECO:0000259" key="7">
    <source>
        <dbReference type="PROSITE" id="PS50157"/>
    </source>
</evidence>
<feature type="compositionally biased region" description="Polar residues" evidence="6">
    <location>
        <begin position="205"/>
        <end position="219"/>
    </location>
</feature>
<dbReference type="PROSITE" id="PS00028">
    <property type="entry name" value="ZINC_FINGER_C2H2_1"/>
    <property type="match status" value="2"/>
</dbReference>
<dbReference type="PANTHER" id="PTHR24403">
    <property type="entry name" value="ZINC FINGER PROTEIN"/>
    <property type="match status" value="1"/>
</dbReference>
<dbReference type="KEGG" id="tca:103313886"/>
<dbReference type="FunFam" id="3.30.160.60:FF:005155">
    <property type="match status" value="1"/>
</dbReference>
<dbReference type="Proteomes" id="UP000007266">
    <property type="component" value="Linkage group 8"/>
</dbReference>
<evidence type="ECO:0000256" key="6">
    <source>
        <dbReference type="SAM" id="MobiDB-lite"/>
    </source>
</evidence>
<proteinExistence type="predicted"/>
<dbReference type="HOGENOM" id="CLU_567837_0_0_1"/>
<evidence type="ECO:0000313" key="8">
    <source>
        <dbReference type="EMBL" id="EFA08598.1"/>
    </source>
</evidence>
<dbReference type="AlphaFoldDB" id="D6WVP6"/>
<dbReference type="PhylomeDB" id="D6WVP6"/>
<sequence length="481" mass="56014">MTHLQPKYDYTFAQLYLQKCREVQLLANRNVTYNETTEPQKQQPPVIVLDDEEDSTQPQNGNIITNPSMVPELNDLQVTGVTLLKEWIDISELQVNPQEINHQPYVARNHKPQKHNHGVVNQKDSELLQLLNQNDKIVQDHIPQKNNQSAGAPNHEPQKDKDQVGLNQALPKNNETQVGIEGQTNDEVDVARKPEVENNVAMNPEPQTTVARSPDTQNNDEIVAAPEIEENEANWADVDVEEAPESPAPTPAPTSKFSCSHCSYQTDWKSNMNKHVVSRHQSQDEIKWYKCPHCPYKGKTSEYLKTHLRQLHEPYVKWHYCTKCPLKFKLKSVFKDHILSVHTPPEDIQWFQCDKCEFKCKFKKQLARHESRIHLKFGEITWFKCEKCDYKTKWKNSLKSHAITRHAGYEDYKWKVCDQCGLLLKAKELENHLISFHCGPKRKKTDEETREWKCDRCGLNTFSRKTFEEHFKTDGRTYFCS</sequence>
<dbReference type="GO" id="GO:0045944">
    <property type="term" value="P:positive regulation of transcription by RNA polymerase II"/>
    <property type="evidence" value="ECO:0000318"/>
    <property type="project" value="GO_Central"/>
</dbReference>
<gene>
    <name evidence="8" type="primary">AUGUSTUS-3.0.2_06257</name>
    <name evidence="8" type="ORF">TcasGA2_TC006257</name>
</gene>
<dbReference type="PROSITE" id="PS50157">
    <property type="entry name" value="ZINC_FINGER_C2H2_2"/>
    <property type="match status" value="1"/>
</dbReference>
<evidence type="ECO:0000256" key="3">
    <source>
        <dbReference type="ARBA" id="ARBA00022771"/>
    </source>
</evidence>
<name>D6WVP6_TRICA</name>
<evidence type="ECO:0000256" key="1">
    <source>
        <dbReference type="ARBA" id="ARBA00022723"/>
    </source>
</evidence>
<feature type="domain" description="C2H2-type" evidence="7">
    <location>
        <begin position="383"/>
        <end position="411"/>
    </location>
</feature>
<keyword evidence="9" id="KW-1185">Reference proteome</keyword>
<dbReference type="FunFam" id="3.30.160.60:FF:002803">
    <property type="match status" value="2"/>
</dbReference>
<dbReference type="EMBL" id="KQ971357">
    <property type="protein sequence ID" value="EFA08598.1"/>
    <property type="molecule type" value="Genomic_DNA"/>
</dbReference>
<feature type="region of interest" description="Disordered" evidence="6">
    <location>
        <begin position="172"/>
        <end position="191"/>
    </location>
</feature>
<dbReference type="InParanoid" id="D6WVP6"/>
<protein>
    <recommendedName>
        <fullName evidence="7">C2H2-type domain-containing protein</fullName>
    </recommendedName>
</protein>
<evidence type="ECO:0000256" key="2">
    <source>
        <dbReference type="ARBA" id="ARBA00022737"/>
    </source>
</evidence>
<keyword evidence="3 5" id="KW-0863">Zinc-finger</keyword>
<dbReference type="InterPro" id="IPR050688">
    <property type="entry name" value="Zinc_finger/UBP_domain"/>
</dbReference>
<keyword evidence="2" id="KW-0677">Repeat</keyword>
<reference evidence="8 9" key="2">
    <citation type="journal article" date="2010" name="Nucleic Acids Res.">
        <title>BeetleBase in 2010: revisions to provide comprehensive genomic information for Tribolium castaneum.</title>
        <authorList>
            <person name="Kim H.S."/>
            <person name="Murphy T."/>
            <person name="Xia J."/>
            <person name="Caragea D."/>
            <person name="Park Y."/>
            <person name="Beeman R.W."/>
            <person name="Lorenzen M.D."/>
            <person name="Butcher S."/>
            <person name="Manak J.R."/>
            <person name="Brown S.J."/>
        </authorList>
    </citation>
    <scope>GENOME REANNOTATION</scope>
    <source>
        <strain evidence="8 9">Georgia GA2</strain>
    </source>
</reference>
<dbReference type="eggNOG" id="KOG1721">
    <property type="taxonomic scope" value="Eukaryota"/>
</dbReference>
<dbReference type="GO" id="GO:0005634">
    <property type="term" value="C:nucleus"/>
    <property type="evidence" value="ECO:0000318"/>
    <property type="project" value="GO_Central"/>
</dbReference>
<dbReference type="PANTHER" id="PTHR24403:SF67">
    <property type="entry name" value="FI01116P-RELATED"/>
    <property type="match status" value="1"/>
</dbReference>
<dbReference type="GO" id="GO:0008270">
    <property type="term" value="F:zinc ion binding"/>
    <property type="evidence" value="ECO:0007669"/>
    <property type="project" value="UniProtKB-KW"/>
</dbReference>
<keyword evidence="1" id="KW-0479">Metal-binding</keyword>
<dbReference type="Pfam" id="PF13909">
    <property type="entry name" value="zf-H2C2_5"/>
    <property type="match status" value="1"/>
</dbReference>
<keyword evidence="4" id="KW-0862">Zinc</keyword>
<dbReference type="Gene3D" id="3.30.160.60">
    <property type="entry name" value="Classic Zinc Finger"/>
    <property type="match status" value="3"/>
</dbReference>
<dbReference type="InterPro" id="IPR013087">
    <property type="entry name" value="Znf_C2H2_type"/>
</dbReference>